<reference evidence="5" key="1">
    <citation type="submission" date="2017-07" db="EMBL/GenBank/DDBJ databases">
        <title>Taro Niue Genome Assembly and Annotation.</title>
        <authorList>
            <person name="Atibalentja N."/>
            <person name="Keating K."/>
            <person name="Fields C.J."/>
        </authorList>
    </citation>
    <scope>NUCLEOTIDE SEQUENCE</scope>
    <source>
        <strain evidence="5">Niue_2</strain>
        <tissue evidence="5">Leaf</tissue>
    </source>
</reference>
<comment type="subcellular location">
    <subcellularLocation>
        <location evidence="4">Secreted</location>
        <location evidence="4">Extracellular space</location>
        <location evidence="4">Apoplast</location>
    </subcellularLocation>
</comment>
<dbReference type="InterPro" id="IPR044859">
    <property type="entry name" value="Allene_oxi_cyc_Dirigent"/>
</dbReference>
<dbReference type="InterPro" id="IPR004265">
    <property type="entry name" value="Dirigent"/>
</dbReference>
<gene>
    <name evidence="5" type="ORF">Taro_051264</name>
</gene>
<dbReference type="EMBL" id="NMUH01008079">
    <property type="protein sequence ID" value="MQM18276.1"/>
    <property type="molecule type" value="Genomic_DNA"/>
</dbReference>
<comment type="subunit">
    <text evidence="2 4">Homodimer.</text>
</comment>
<protein>
    <recommendedName>
        <fullName evidence="4">Dirigent protein</fullName>
    </recommendedName>
</protein>
<keyword evidence="3 4" id="KW-0964">Secreted</keyword>
<sequence length="133" mass="14769">MSKVLGVPHPRYDCSPELFEPISSLPEFVGDSARLGLTPDNFTHPARSWKLQFLVEEPALLMTMNYFFVTGVYNGSTLAILARNSITSETREMSVVGGTGYFRLARGYAVARTHEVTVGGDAIVEYNVYVTHY</sequence>
<dbReference type="GO" id="GO:0048046">
    <property type="term" value="C:apoplast"/>
    <property type="evidence" value="ECO:0007669"/>
    <property type="project" value="UniProtKB-SubCell"/>
</dbReference>
<comment type="caution">
    <text evidence="5">The sequence shown here is derived from an EMBL/GenBank/DDBJ whole genome shotgun (WGS) entry which is preliminary data.</text>
</comment>
<organism evidence="5 6">
    <name type="scientific">Colocasia esculenta</name>
    <name type="common">Wild taro</name>
    <name type="synonym">Arum esculentum</name>
    <dbReference type="NCBI Taxonomy" id="4460"/>
    <lineage>
        <taxon>Eukaryota</taxon>
        <taxon>Viridiplantae</taxon>
        <taxon>Streptophyta</taxon>
        <taxon>Embryophyta</taxon>
        <taxon>Tracheophyta</taxon>
        <taxon>Spermatophyta</taxon>
        <taxon>Magnoliopsida</taxon>
        <taxon>Liliopsida</taxon>
        <taxon>Araceae</taxon>
        <taxon>Aroideae</taxon>
        <taxon>Colocasieae</taxon>
        <taxon>Colocasia</taxon>
    </lineage>
</organism>
<evidence type="ECO:0000256" key="1">
    <source>
        <dbReference type="ARBA" id="ARBA00010746"/>
    </source>
</evidence>
<dbReference type="PANTHER" id="PTHR21495">
    <property type="entry name" value="NUCLEOPORIN-RELATED"/>
    <property type="match status" value="1"/>
</dbReference>
<dbReference type="AlphaFoldDB" id="A0A843XG30"/>
<proteinExistence type="inferred from homology"/>
<evidence type="ECO:0000256" key="4">
    <source>
        <dbReference type="RuleBase" id="RU363099"/>
    </source>
</evidence>
<dbReference type="Gene3D" id="2.40.480.10">
    <property type="entry name" value="Allene oxide cyclase-like"/>
    <property type="match status" value="1"/>
</dbReference>
<accession>A0A843XG30</accession>
<name>A0A843XG30_COLES</name>
<comment type="similarity">
    <text evidence="1 4">Belongs to the plant dirigent protein family.</text>
</comment>
<evidence type="ECO:0000256" key="3">
    <source>
        <dbReference type="ARBA" id="ARBA00022525"/>
    </source>
</evidence>
<keyword evidence="4" id="KW-0052">Apoplast</keyword>
<evidence type="ECO:0000256" key="2">
    <source>
        <dbReference type="ARBA" id="ARBA00011738"/>
    </source>
</evidence>
<evidence type="ECO:0000313" key="6">
    <source>
        <dbReference type="Proteomes" id="UP000652761"/>
    </source>
</evidence>
<dbReference type="OrthoDB" id="1864232at2759"/>
<evidence type="ECO:0000313" key="5">
    <source>
        <dbReference type="EMBL" id="MQM18276.1"/>
    </source>
</evidence>
<keyword evidence="6" id="KW-1185">Reference proteome</keyword>
<comment type="function">
    <text evidence="4">Dirigent proteins impart stereoselectivity on the phenoxy radical-coupling reaction, yielding optically active lignans from two molecules of coniferyl alcohol in the biosynthesis of lignans, flavonolignans, and alkaloids and thus plays a central role in plant secondary metabolism.</text>
</comment>
<dbReference type="GO" id="GO:0009699">
    <property type="term" value="P:phenylpropanoid biosynthetic process"/>
    <property type="evidence" value="ECO:0007669"/>
    <property type="project" value="UniProtKB-ARBA"/>
</dbReference>
<dbReference type="Proteomes" id="UP000652761">
    <property type="component" value="Unassembled WGS sequence"/>
</dbReference>
<dbReference type="Pfam" id="PF03018">
    <property type="entry name" value="Dirigent"/>
    <property type="match status" value="1"/>
</dbReference>